<evidence type="ECO:0000313" key="1">
    <source>
        <dbReference type="EMBL" id="CAG8780003.1"/>
    </source>
</evidence>
<keyword evidence="2" id="KW-1185">Reference proteome</keyword>
<evidence type="ECO:0000313" key="2">
    <source>
        <dbReference type="Proteomes" id="UP000789405"/>
    </source>
</evidence>
<proteinExistence type="predicted"/>
<dbReference type="OrthoDB" id="10477470at2759"/>
<dbReference type="EMBL" id="CAJVPY010021563">
    <property type="protein sequence ID" value="CAG8780003.1"/>
    <property type="molecule type" value="Genomic_DNA"/>
</dbReference>
<reference evidence="1" key="1">
    <citation type="submission" date="2021-06" db="EMBL/GenBank/DDBJ databases">
        <authorList>
            <person name="Kallberg Y."/>
            <person name="Tangrot J."/>
            <person name="Rosling A."/>
        </authorList>
    </citation>
    <scope>NUCLEOTIDE SEQUENCE</scope>
    <source>
        <strain evidence="1">MA453B</strain>
    </source>
</reference>
<organism evidence="1 2">
    <name type="scientific">Dentiscutata erythropus</name>
    <dbReference type="NCBI Taxonomy" id="1348616"/>
    <lineage>
        <taxon>Eukaryota</taxon>
        <taxon>Fungi</taxon>
        <taxon>Fungi incertae sedis</taxon>
        <taxon>Mucoromycota</taxon>
        <taxon>Glomeromycotina</taxon>
        <taxon>Glomeromycetes</taxon>
        <taxon>Diversisporales</taxon>
        <taxon>Gigasporaceae</taxon>
        <taxon>Dentiscutata</taxon>
    </lineage>
</organism>
<sequence>ASNLHKRIRAMPVNIQVEGSNTTNSSLSVLKQENNSKKQLLSNVNDDTNNNVDIFWEEEMINDEEFEDSIEEIDIDIDHVSKFDHKYINFYLQSTYIITELVMEEFFDFTIFKHNQEAVTEEELTIYSQDTSVSDNEWSVEDIINN</sequence>
<name>A0A9N9JGQ2_9GLOM</name>
<gene>
    <name evidence="1" type="ORF">DERYTH_LOCUS19534</name>
</gene>
<accession>A0A9N9JGQ2</accession>
<dbReference type="Proteomes" id="UP000789405">
    <property type="component" value="Unassembled WGS sequence"/>
</dbReference>
<comment type="caution">
    <text evidence="1">The sequence shown here is derived from an EMBL/GenBank/DDBJ whole genome shotgun (WGS) entry which is preliminary data.</text>
</comment>
<dbReference type="AlphaFoldDB" id="A0A9N9JGQ2"/>
<protein>
    <submittedName>
        <fullName evidence="1">26613_t:CDS:1</fullName>
    </submittedName>
</protein>
<feature type="non-terminal residue" evidence="1">
    <location>
        <position position="1"/>
    </location>
</feature>